<comment type="similarity">
    <text evidence="5 6">Belongs to the RNA methyltransferase RlmH family.</text>
</comment>
<feature type="binding site" evidence="6">
    <location>
        <begin position="127"/>
        <end position="132"/>
    </location>
    <ligand>
        <name>S-adenosyl-L-methionine</name>
        <dbReference type="ChEBI" id="CHEBI:59789"/>
    </ligand>
</feature>
<evidence type="ECO:0000256" key="5">
    <source>
        <dbReference type="ARBA" id="ARBA00038303"/>
    </source>
</evidence>
<organism evidence="7 8">
    <name type="scientific">Candidatus Reconcilbacillus cellulovorans</name>
    <dbReference type="NCBI Taxonomy" id="1906605"/>
    <lineage>
        <taxon>Bacteria</taxon>
        <taxon>Bacillati</taxon>
        <taxon>Bacillota</taxon>
        <taxon>Bacilli</taxon>
        <taxon>Bacillales</taxon>
        <taxon>Paenibacillaceae</taxon>
        <taxon>Candidatus Reconcilbacillus</taxon>
    </lineage>
</organism>
<dbReference type="InterPro" id="IPR003742">
    <property type="entry name" value="RlmH-like"/>
</dbReference>
<evidence type="ECO:0000313" key="7">
    <source>
        <dbReference type="EMBL" id="PDO10329.1"/>
    </source>
</evidence>
<dbReference type="InterPro" id="IPR029028">
    <property type="entry name" value="Alpha/beta_knot_MTases"/>
</dbReference>
<dbReference type="EMBL" id="MOXJ01000015">
    <property type="protein sequence ID" value="PDO10329.1"/>
    <property type="molecule type" value="Genomic_DNA"/>
</dbReference>
<evidence type="ECO:0000313" key="8">
    <source>
        <dbReference type="Proteomes" id="UP000243688"/>
    </source>
</evidence>
<dbReference type="GO" id="GO:0005737">
    <property type="term" value="C:cytoplasm"/>
    <property type="evidence" value="ECO:0007669"/>
    <property type="project" value="UniProtKB-SubCell"/>
</dbReference>
<feature type="binding site" evidence="6">
    <location>
        <position position="76"/>
    </location>
    <ligand>
        <name>S-adenosyl-L-methionine</name>
        <dbReference type="ChEBI" id="CHEBI:59789"/>
    </ligand>
</feature>
<dbReference type="CDD" id="cd18081">
    <property type="entry name" value="RlmH-like"/>
    <property type="match status" value="1"/>
</dbReference>
<dbReference type="Pfam" id="PF02590">
    <property type="entry name" value="SPOUT_MTase"/>
    <property type="match status" value="1"/>
</dbReference>
<evidence type="ECO:0000256" key="2">
    <source>
        <dbReference type="ARBA" id="ARBA00022603"/>
    </source>
</evidence>
<comment type="subcellular location">
    <subcellularLocation>
        <location evidence="6">Cytoplasm</location>
    </subcellularLocation>
</comment>
<keyword evidence="2 6" id="KW-0489">Methyltransferase</keyword>
<evidence type="ECO:0000256" key="4">
    <source>
        <dbReference type="ARBA" id="ARBA00022691"/>
    </source>
</evidence>
<accession>A0A2A6E0I5</accession>
<dbReference type="HAMAP" id="MF_00658">
    <property type="entry name" value="23SrRNA_methyltr_H"/>
    <property type="match status" value="1"/>
</dbReference>
<dbReference type="NCBIfam" id="NF000985">
    <property type="entry name" value="PRK00103.1-3"/>
    <property type="match status" value="1"/>
</dbReference>
<keyword evidence="1 6" id="KW-0698">rRNA processing</keyword>
<name>A0A2A6E0I5_9BACL</name>
<comment type="subunit">
    <text evidence="6">Homodimer.</text>
</comment>
<dbReference type="EC" id="2.1.1.177" evidence="6"/>
<comment type="function">
    <text evidence="6">Specifically methylates the pseudouridine at position 1915 (m3Psi1915) in 23S rRNA.</text>
</comment>
<protein>
    <recommendedName>
        <fullName evidence="6">Ribosomal RNA large subunit methyltransferase H</fullName>
        <ecNumber evidence="6">2.1.1.177</ecNumber>
    </recommendedName>
    <alternativeName>
        <fullName evidence="6">23S rRNA (pseudouridine1915-N3)-methyltransferase</fullName>
    </alternativeName>
    <alternativeName>
        <fullName evidence="6">23S rRNA m3Psi1915 methyltransferase</fullName>
    </alternativeName>
    <alternativeName>
        <fullName evidence="6">rRNA (pseudouridine-N3-)-methyltransferase RlmH</fullName>
    </alternativeName>
</protein>
<keyword evidence="3 6" id="KW-0808">Transferase</keyword>
<comment type="catalytic activity">
    <reaction evidence="6">
        <text>pseudouridine(1915) in 23S rRNA + S-adenosyl-L-methionine = N(3)-methylpseudouridine(1915) in 23S rRNA + S-adenosyl-L-homocysteine + H(+)</text>
        <dbReference type="Rhea" id="RHEA:42752"/>
        <dbReference type="Rhea" id="RHEA-COMP:10221"/>
        <dbReference type="Rhea" id="RHEA-COMP:10222"/>
        <dbReference type="ChEBI" id="CHEBI:15378"/>
        <dbReference type="ChEBI" id="CHEBI:57856"/>
        <dbReference type="ChEBI" id="CHEBI:59789"/>
        <dbReference type="ChEBI" id="CHEBI:65314"/>
        <dbReference type="ChEBI" id="CHEBI:74486"/>
        <dbReference type="EC" id="2.1.1.177"/>
    </reaction>
</comment>
<dbReference type="SUPFAM" id="SSF75217">
    <property type="entry name" value="alpha/beta knot"/>
    <property type="match status" value="1"/>
</dbReference>
<dbReference type="AlphaFoldDB" id="A0A2A6E0I5"/>
<dbReference type="Gene3D" id="3.40.1280.10">
    <property type="match status" value="1"/>
</dbReference>
<reference evidence="7 8" key="1">
    <citation type="submission" date="2016-12" db="EMBL/GenBank/DDBJ databases">
        <title>Candidatus Reconcilibacillus cellulovorans genome.</title>
        <authorList>
            <person name="Kolinko S."/>
            <person name="Wu Y.-W."/>
            <person name="Tachea F."/>
            <person name="Denzel E."/>
            <person name="Hiras J."/>
            <person name="Baecker N."/>
            <person name="Chan L.J."/>
            <person name="Eichorst S.A."/>
            <person name="Frey D."/>
            <person name="Adams P.D."/>
            <person name="Pray T."/>
            <person name="Tanjore D."/>
            <person name="Petzold C.J."/>
            <person name="Gladden J.M."/>
            <person name="Simmons B.A."/>
            <person name="Singer S.W."/>
        </authorList>
    </citation>
    <scope>NUCLEOTIDE SEQUENCE [LARGE SCALE GENOMIC DNA]</scope>
    <source>
        <strain evidence="7">JTherm</strain>
    </source>
</reference>
<feature type="binding site" evidence="6">
    <location>
        <position position="108"/>
    </location>
    <ligand>
        <name>S-adenosyl-L-methionine</name>
        <dbReference type="ChEBI" id="CHEBI:59789"/>
    </ligand>
</feature>
<gene>
    <name evidence="6" type="primary">rlmH</name>
    <name evidence="7" type="ORF">BLM47_07285</name>
</gene>
<dbReference type="GO" id="GO:0070038">
    <property type="term" value="F:rRNA (pseudouridine-N3-)-methyltransferase activity"/>
    <property type="evidence" value="ECO:0007669"/>
    <property type="project" value="UniProtKB-UniRule"/>
</dbReference>
<proteinExistence type="inferred from homology"/>
<keyword evidence="6" id="KW-0963">Cytoplasm</keyword>
<sequence length="159" mass="17671">MHVSIVAVGKLKEPYAAAGVAEYVKRLRPYVRLETVEVDDEPAPDPADAAATERALRREADRLFARLPRDAYVIALAVDGELWSSEELAGRLQRLAAEGRGRVAFVVGGTCGLHADVLRRADARWSFGRITLPHQLARLVLAEQLYRALKIMRGEGYHR</sequence>
<dbReference type="PANTHER" id="PTHR33603:SF1">
    <property type="entry name" value="RIBOSOMAL RNA LARGE SUBUNIT METHYLTRANSFERASE H"/>
    <property type="match status" value="1"/>
</dbReference>
<evidence type="ECO:0000256" key="3">
    <source>
        <dbReference type="ARBA" id="ARBA00022679"/>
    </source>
</evidence>
<dbReference type="InterPro" id="IPR029026">
    <property type="entry name" value="tRNA_m1G_MTases_N"/>
</dbReference>
<dbReference type="PIRSF" id="PIRSF004505">
    <property type="entry name" value="MT_bac"/>
    <property type="match status" value="1"/>
</dbReference>
<evidence type="ECO:0000256" key="1">
    <source>
        <dbReference type="ARBA" id="ARBA00022552"/>
    </source>
</evidence>
<dbReference type="PANTHER" id="PTHR33603">
    <property type="entry name" value="METHYLTRANSFERASE"/>
    <property type="match status" value="1"/>
</dbReference>
<keyword evidence="4 6" id="KW-0949">S-adenosyl-L-methionine</keyword>
<dbReference type="Proteomes" id="UP000243688">
    <property type="component" value="Unassembled WGS sequence"/>
</dbReference>
<evidence type="ECO:0000256" key="6">
    <source>
        <dbReference type="HAMAP-Rule" id="MF_00658"/>
    </source>
</evidence>
<comment type="caution">
    <text evidence="7">The sequence shown here is derived from an EMBL/GenBank/DDBJ whole genome shotgun (WGS) entry which is preliminary data.</text>
</comment>